<dbReference type="Pfam" id="PF00069">
    <property type="entry name" value="Pkinase"/>
    <property type="match status" value="1"/>
</dbReference>
<evidence type="ECO:0000256" key="5">
    <source>
        <dbReference type="ARBA" id="ARBA00022777"/>
    </source>
</evidence>
<dbReference type="InterPro" id="IPR017441">
    <property type="entry name" value="Protein_kinase_ATP_BS"/>
</dbReference>
<feature type="compositionally biased region" description="Basic and acidic residues" evidence="8">
    <location>
        <begin position="619"/>
        <end position="645"/>
    </location>
</feature>
<feature type="compositionally biased region" description="Polar residues" evidence="8">
    <location>
        <begin position="511"/>
        <end position="554"/>
    </location>
</feature>
<dbReference type="OrthoDB" id="28397at2759"/>
<evidence type="ECO:0000256" key="4">
    <source>
        <dbReference type="ARBA" id="ARBA00022741"/>
    </source>
</evidence>
<keyword evidence="3" id="KW-0808">Transferase</keyword>
<dbReference type="GO" id="GO:0005634">
    <property type="term" value="C:nucleus"/>
    <property type="evidence" value="ECO:0007669"/>
    <property type="project" value="TreeGrafter"/>
</dbReference>
<evidence type="ECO:0000259" key="9">
    <source>
        <dbReference type="PROSITE" id="PS50011"/>
    </source>
</evidence>
<dbReference type="GeneID" id="105167623"/>
<accession>A0A6I9TMM5</accession>
<dbReference type="SUPFAM" id="SSF56112">
    <property type="entry name" value="Protein kinase-like (PK-like)"/>
    <property type="match status" value="1"/>
</dbReference>
<reference evidence="11" key="1">
    <citation type="submission" date="2025-08" db="UniProtKB">
        <authorList>
            <consortium name="RefSeq"/>
        </authorList>
    </citation>
    <scope>IDENTIFICATION</scope>
</reference>
<evidence type="ECO:0000313" key="11">
    <source>
        <dbReference type="RefSeq" id="XP_011085705.1"/>
    </source>
</evidence>
<feature type="region of interest" description="Disordered" evidence="8">
    <location>
        <begin position="444"/>
        <end position="559"/>
    </location>
</feature>
<dbReference type="SMART" id="SM00220">
    <property type="entry name" value="S_TKc"/>
    <property type="match status" value="1"/>
</dbReference>
<dbReference type="FunFam" id="3.30.200.20:FF:000021">
    <property type="entry name" value="probable serine/threonine-protein kinase At1g54610"/>
    <property type="match status" value="1"/>
</dbReference>
<dbReference type="InterPro" id="IPR011009">
    <property type="entry name" value="Kinase-like_dom_sf"/>
</dbReference>
<dbReference type="InterPro" id="IPR008271">
    <property type="entry name" value="Ser/Thr_kinase_AS"/>
</dbReference>
<dbReference type="FunFam" id="1.10.510.10:FF:000043">
    <property type="entry name" value="probable serine/threonine-protein kinase At1g54610"/>
    <property type="match status" value="1"/>
</dbReference>
<dbReference type="Gene3D" id="3.30.200.20">
    <property type="entry name" value="Phosphorylase Kinase, domain 1"/>
    <property type="match status" value="1"/>
</dbReference>
<evidence type="ECO:0000256" key="7">
    <source>
        <dbReference type="PROSITE-ProRule" id="PRU10141"/>
    </source>
</evidence>
<dbReference type="KEGG" id="sind:105167623"/>
<dbReference type="InterPro" id="IPR000719">
    <property type="entry name" value="Prot_kinase_dom"/>
</dbReference>
<feature type="binding site" evidence="7">
    <location>
        <position position="164"/>
    </location>
    <ligand>
        <name>ATP</name>
        <dbReference type="ChEBI" id="CHEBI:30616"/>
    </ligand>
</feature>
<dbReference type="CDD" id="cd07840">
    <property type="entry name" value="STKc_CDK9_like"/>
    <property type="match status" value="1"/>
</dbReference>
<feature type="domain" description="Protein kinase" evidence="9">
    <location>
        <begin position="134"/>
        <end position="418"/>
    </location>
</feature>
<dbReference type="PROSITE" id="PS00107">
    <property type="entry name" value="PROTEIN_KINASE_ATP"/>
    <property type="match status" value="1"/>
</dbReference>
<evidence type="ECO:0000256" key="2">
    <source>
        <dbReference type="ARBA" id="ARBA00022527"/>
    </source>
</evidence>
<evidence type="ECO:0000313" key="10">
    <source>
        <dbReference type="Proteomes" id="UP000504604"/>
    </source>
</evidence>
<feature type="region of interest" description="Disordered" evidence="8">
    <location>
        <begin position="589"/>
        <end position="691"/>
    </location>
</feature>
<keyword evidence="2" id="KW-0723">Serine/threonine-protein kinase</keyword>
<evidence type="ECO:0000256" key="3">
    <source>
        <dbReference type="ARBA" id="ARBA00022679"/>
    </source>
</evidence>
<evidence type="ECO:0000256" key="8">
    <source>
        <dbReference type="SAM" id="MobiDB-lite"/>
    </source>
</evidence>
<organism evidence="10 11">
    <name type="scientific">Sesamum indicum</name>
    <name type="common">Oriental sesame</name>
    <name type="synonym">Sesamum orientale</name>
    <dbReference type="NCBI Taxonomy" id="4182"/>
    <lineage>
        <taxon>Eukaryota</taxon>
        <taxon>Viridiplantae</taxon>
        <taxon>Streptophyta</taxon>
        <taxon>Embryophyta</taxon>
        <taxon>Tracheophyta</taxon>
        <taxon>Spermatophyta</taxon>
        <taxon>Magnoliopsida</taxon>
        <taxon>eudicotyledons</taxon>
        <taxon>Gunneridae</taxon>
        <taxon>Pentapetalae</taxon>
        <taxon>asterids</taxon>
        <taxon>lamiids</taxon>
        <taxon>Lamiales</taxon>
        <taxon>Pedaliaceae</taxon>
        <taxon>Sesamum</taxon>
    </lineage>
</organism>
<keyword evidence="4 7" id="KW-0547">Nucleotide-binding</keyword>
<dbReference type="PROSITE" id="PS50011">
    <property type="entry name" value="PROTEIN_KINASE_DOM"/>
    <property type="match status" value="1"/>
</dbReference>
<dbReference type="AlphaFoldDB" id="A0A6I9TMM5"/>
<feature type="compositionally biased region" description="Acidic residues" evidence="8">
    <location>
        <begin position="595"/>
        <end position="604"/>
    </location>
</feature>
<keyword evidence="5 11" id="KW-0418">Kinase</keyword>
<dbReference type="GO" id="GO:0032968">
    <property type="term" value="P:positive regulation of transcription elongation by RNA polymerase II"/>
    <property type="evidence" value="ECO:0007669"/>
    <property type="project" value="TreeGrafter"/>
</dbReference>
<keyword evidence="10" id="KW-1185">Reference proteome</keyword>
<proteinExistence type="inferred from homology"/>
<dbReference type="PANTHER" id="PTHR24056">
    <property type="entry name" value="CELL DIVISION PROTEIN KINASE"/>
    <property type="match status" value="1"/>
</dbReference>
<protein>
    <submittedName>
        <fullName evidence="11">Probable serine/threonine-protein kinase At1g54610</fullName>
    </submittedName>
</protein>
<dbReference type="PANTHER" id="PTHR24056:SF571">
    <property type="entry name" value="PROTEIN KINASE DOMAIN-CONTAINING PROTEIN"/>
    <property type="match status" value="1"/>
</dbReference>
<dbReference type="GO" id="GO:0005524">
    <property type="term" value="F:ATP binding"/>
    <property type="evidence" value="ECO:0007669"/>
    <property type="project" value="UniProtKB-UniRule"/>
</dbReference>
<name>A0A6I9TMM5_SESIN</name>
<dbReference type="RefSeq" id="XP_011085705.1">
    <property type="nucleotide sequence ID" value="XM_011087403.2"/>
</dbReference>
<gene>
    <name evidence="11" type="primary">LOC105167623</name>
</gene>
<dbReference type="PROSITE" id="PS00108">
    <property type="entry name" value="PROTEIN_KINASE_ST"/>
    <property type="match status" value="1"/>
</dbReference>
<dbReference type="InParanoid" id="A0A6I9TMM5"/>
<evidence type="ECO:0000256" key="1">
    <source>
        <dbReference type="ARBA" id="ARBA00006485"/>
    </source>
</evidence>
<feature type="compositionally biased region" description="Low complexity" evidence="8">
    <location>
        <begin position="19"/>
        <end position="34"/>
    </location>
</feature>
<dbReference type="Proteomes" id="UP000504604">
    <property type="component" value="Linkage group LG8"/>
</dbReference>
<dbReference type="InterPro" id="IPR050108">
    <property type="entry name" value="CDK"/>
</dbReference>
<dbReference type="GO" id="GO:0008353">
    <property type="term" value="F:RNA polymerase II CTD heptapeptide repeat kinase activity"/>
    <property type="evidence" value="ECO:0007669"/>
    <property type="project" value="TreeGrafter"/>
</dbReference>
<feature type="region of interest" description="Disordered" evidence="8">
    <location>
        <begin position="1"/>
        <end position="73"/>
    </location>
</feature>
<evidence type="ECO:0000256" key="6">
    <source>
        <dbReference type="ARBA" id="ARBA00022840"/>
    </source>
</evidence>
<keyword evidence="6 7" id="KW-0067">ATP-binding</keyword>
<comment type="similarity">
    <text evidence="1">Belongs to the protein kinase superfamily. CMGC Ser/Thr protein kinase family. CDC2/CDKX subfamily.</text>
</comment>
<feature type="compositionally biased region" description="Basic and acidic residues" evidence="8">
    <location>
        <begin position="47"/>
        <end position="58"/>
    </location>
</feature>
<sequence>MGCISSKKAGSESPPFAARSSSGRRSSSSNGQGRLTSGSLLQVGPLEKIKEEPEKEAGVEDENEESVKKKNRFASHSGNLRALKRGSSHKRSVFSFKFGRLTEGEHVAAGWPAWLSAVAGEAIEGWVPLRSDSFERLEKIGQGTYSDVYRARQVETGKIFAVKKVRFDNFQPESVRFMAREILILRRLDHPNIMKLEGIITSRLSCHIYLVFEYMEHDLAGLLSCPDIKFTDSQIKCYMRQLLSGVEHCHSRGILHRDIKTSNILVNNEGILKIADFGLANFLKTKNKQPLTSRVVTLWYRPPELLLGSTSYGEAVDLWSVGCVFAELFIGRPILKGRTEVEQLHKIFKLCGSPPEDYWKRSKLPLANMFKPQHPYESTLRERCKEFPKSAVSLIETFLSIEPYNRGTAASALDSKYFTTKPFACDPASLPKYPPNKEIDAKYREEARRKRTSAAQTQGGSRNPRRVRKTLQESTDFFKVVPKEEAEGKQLVSRRSHGGSTNAYRRRSGLASRTSLKQSYDTVSEASQLTQESQGSLVSTTRSVPVEASESNGSAWAKRQMQREAYTRLHGPHTSRGQKYNALEPPNVLHATESSDSDEHEVDDPSGGVQRNQAPKRTVRWEADRVHEPDDSFHLSDVYEPHDLYMDNGNKKKKGRVVFSGPLIYQSQESTSGQHDEHRQPLNRSRFAKDS</sequence>
<dbReference type="GO" id="GO:0000307">
    <property type="term" value="C:cyclin-dependent protein kinase holoenzyme complex"/>
    <property type="evidence" value="ECO:0007669"/>
    <property type="project" value="TreeGrafter"/>
</dbReference>
<dbReference type="Gene3D" id="1.10.510.10">
    <property type="entry name" value="Transferase(Phosphotransferase) domain 1"/>
    <property type="match status" value="1"/>
</dbReference>